<name>A0A8S5SER0_9CAUD</name>
<dbReference type="EMBL" id="BK032584">
    <property type="protein sequence ID" value="DAF49564.1"/>
    <property type="molecule type" value="Genomic_DNA"/>
</dbReference>
<accession>A0A8S5SER0</accession>
<feature type="compositionally biased region" description="Polar residues" evidence="1">
    <location>
        <begin position="22"/>
        <end position="34"/>
    </location>
</feature>
<protein>
    <submittedName>
        <fullName evidence="2">Uncharacterized protein</fullName>
    </submittedName>
</protein>
<feature type="region of interest" description="Disordered" evidence="1">
    <location>
        <begin position="20"/>
        <end position="40"/>
    </location>
</feature>
<organism evidence="2">
    <name type="scientific">Siphoviridae sp. ct4085</name>
    <dbReference type="NCBI Taxonomy" id="2827774"/>
    <lineage>
        <taxon>Viruses</taxon>
        <taxon>Duplodnaviria</taxon>
        <taxon>Heunggongvirae</taxon>
        <taxon>Uroviricota</taxon>
        <taxon>Caudoviricetes</taxon>
    </lineage>
</organism>
<sequence length="168" mass="19131">MVYIYAKTTKKQRMALFEKGNTKGNRFSSDNQPAKNGRKPSLYKQLKNLTGKKVDYELSKEDYFKTIRFLMERSKGELNKIMADANKEDSTTPIWVCNIISAIFSDIRFGRTSTVEMIFDRIFGKSSQPIEGDINANVSGSLEVDLSKLSTEELLVYHGLLEKINGKK</sequence>
<proteinExistence type="predicted"/>
<reference evidence="2" key="1">
    <citation type="journal article" date="2021" name="Proc. Natl. Acad. Sci. U.S.A.">
        <title>A Catalog of Tens of Thousands of Viruses from Human Metagenomes Reveals Hidden Associations with Chronic Diseases.</title>
        <authorList>
            <person name="Tisza M.J."/>
            <person name="Buck C.B."/>
        </authorList>
    </citation>
    <scope>NUCLEOTIDE SEQUENCE</scope>
    <source>
        <strain evidence="2">Ct4085</strain>
    </source>
</reference>
<evidence type="ECO:0000313" key="2">
    <source>
        <dbReference type="EMBL" id="DAF49564.1"/>
    </source>
</evidence>
<evidence type="ECO:0000256" key="1">
    <source>
        <dbReference type="SAM" id="MobiDB-lite"/>
    </source>
</evidence>